<organism evidence="11 12">
    <name type="scientific">Parabacteroides distasonis</name>
    <dbReference type="NCBI Taxonomy" id="823"/>
    <lineage>
        <taxon>Bacteria</taxon>
        <taxon>Pseudomonadati</taxon>
        <taxon>Bacteroidota</taxon>
        <taxon>Bacteroidia</taxon>
        <taxon>Bacteroidales</taxon>
        <taxon>Tannerellaceae</taxon>
        <taxon>Parabacteroides</taxon>
    </lineage>
</organism>
<dbReference type="InterPro" id="IPR003029">
    <property type="entry name" value="S1_domain"/>
</dbReference>
<dbReference type="PROSITE" id="PS50126">
    <property type="entry name" value="S1"/>
    <property type="match status" value="1"/>
</dbReference>
<dbReference type="NCBIfam" id="TIGR02063">
    <property type="entry name" value="RNase_R"/>
    <property type="match status" value="1"/>
</dbReference>
<evidence type="ECO:0000256" key="1">
    <source>
        <dbReference type="ARBA" id="ARBA00001849"/>
    </source>
</evidence>
<dbReference type="RefSeq" id="WP_057319130.1">
    <property type="nucleotide sequence ID" value="NZ_CYXP01000002.1"/>
</dbReference>
<dbReference type="Pfam" id="PF08206">
    <property type="entry name" value="OB_RNB"/>
    <property type="match status" value="1"/>
</dbReference>
<dbReference type="EC" id="3.1.13.1" evidence="8"/>
<dbReference type="Proteomes" id="UP000095591">
    <property type="component" value="Unassembled WGS sequence"/>
</dbReference>
<dbReference type="InterPro" id="IPR040476">
    <property type="entry name" value="CSD2"/>
</dbReference>
<dbReference type="InterPro" id="IPR012340">
    <property type="entry name" value="NA-bd_OB-fold"/>
</dbReference>
<dbReference type="Gene3D" id="2.40.50.140">
    <property type="entry name" value="Nucleic acid-binding proteins"/>
    <property type="match status" value="3"/>
</dbReference>
<dbReference type="GO" id="GO:0003723">
    <property type="term" value="F:RNA binding"/>
    <property type="evidence" value="ECO:0007669"/>
    <property type="project" value="UniProtKB-UniRule"/>
</dbReference>
<evidence type="ECO:0000256" key="2">
    <source>
        <dbReference type="ARBA" id="ARBA00004496"/>
    </source>
</evidence>
<keyword evidence="7 8" id="KW-0694">RNA-binding</keyword>
<dbReference type="InterPro" id="IPR050180">
    <property type="entry name" value="RNR_Ribonuclease"/>
</dbReference>
<feature type="compositionally biased region" description="Basic residues" evidence="9">
    <location>
        <begin position="15"/>
        <end position="28"/>
    </location>
</feature>
<dbReference type="CDD" id="cd04471">
    <property type="entry name" value="S1_RNase_R"/>
    <property type="match status" value="1"/>
</dbReference>
<dbReference type="SUPFAM" id="SSF50249">
    <property type="entry name" value="Nucleic acid-binding proteins"/>
    <property type="match status" value="4"/>
</dbReference>
<evidence type="ECO:0000256" key="9">
    <source>
        <dbReference type="SAM" id="MobiDB-lite"/>
    </source>
</evidence>
<protein>
    <recommendedName>
        <fullName evidence="8">Ribonuclease R</fullName>
        <shortName evidence="8">RNase R</shortName>
        <ecNumber evidence="8">3.1.13.1</ecNumber>
    </recommendedName>
</protein>
<dbReference type="EMBL" id="CYXP01000002">
    <property type="protein sequence ID" value="CUM98946.1"/>
    <property type="molecule type" value="Genomic_DNA"/>
</dbReference>
<sequence>MAKNRPAKKDNNKEKKGKKDKGSGKRMKKEAMIQAIISVFQSSPKEPFNYKQISKIIGVENQVQKLQVVDILYDLSAEDIITEIDRGRYRLNGLGTMAVGTFARRSNGKNSFIPEDGGTPVFIAERNSGHAMDGDKVKVQLFAKRKGAEPEGEVVEILESKERTFVGKLQVAKGFAFLITENKTLANDIFIPKDKLKGGKNGDKAIVRIVEWPDEAKNPLGEVIDILGIAGQNTAEMHAILAEFGLPYKYPSSVEKAADKIPEAISPEEIENREDFRGITTFTIDPKDAKDFDDALSARRLDNGNWEVGVHIADVTHYVKTDGVIDKEAQSRATSVYLVDRTIPMLPERLCNQICSLRPDEEKLCFSAVFELNSDAVVQNSRICRTIIKSDRRFTYEEAQEVIETGEGDYKEEILALNDLAKKLRERRFKSGAINFDRYEVKFEIDEQGKPVRVYFKVSKDANKLIEEFMLLANRTVAEFVGRPPKGKTKKTFVYRIHELPDPDKMENFASFIRRFGYKLKTDGTKTDVSKGINSLLDNVQGKPEENLIETVAIRAMQKARYSTENIGHYGLAFEYYTHFTSPIRRYPDMMVHRLLERYLAGGRSVIQKKYEDLCDHCSSMEQVAANAERASIKYKQVEFMQDKLGMVFDGVISGVTEWGLYVELNENKCEGLVPIRDLDDDYYEFDEKNYCLLGRRKKRQYRLGDPITIKVAQANLERKQLDFQLAE</sequence>
<proteinExistence type="inferred from homology"/>
<dbReference type="Pfam" id="PF17876">
    <property type="entry name" value="CSD2"/>
    <property type="match status" value="1"/>
</dbReference>
<evidence type="ECO:0000256" key="5">
    <source>
        <dbReference type="ARBA" id="ARBA00022801"/>
    </source>
</evidence>
<keyword evidence="6 8" id="KW-0269">Exonuclease</keyword>
<evidence type="ECO:0000256" key="7">
    <source>
        <dbReference type="ARBA" id="ARBA00022884"/>
    </source>
</evidence>
<dbReference type="InterPro" id="IPR013223">
    <property type="entry name" value="RNase_B_OB_dom"/>
</dbReference>
<dbReference type="Pfam" id="PF00773">
    <property type="entry name" value="RNB"/>
    <property type="match status" value="1"/>
</dbReference>
<evidence type="ECO:0000256" key="6">
    <source>
        <dbReference type="ARBA" id="ARBA00022839"/>
    </source>
</evidence>
<dbReference type="InterPro" id="IPR004476">
    <property type="entry name" value="RNase_II/RNase_R"/>
</dbReference>
<keyword evidence="5 8" id="KW-0378">Hydrolase</keyword>
<dbReference type="GO" id="GO:0008859">
    <property type="term" value="F:exoribonuclease II activity"/>
    <property type="evidence" value="ECO:0007669"/>
    <property type="project" value="UniProtKB-UniRule"/>
</dbReference>
<dbReference type="SMART" id="SM00316">
    <property type="entry name" value="S1"/>
    <property type="match status" value="1"/>
</dbReference>
<dbReference type="NCBIfam" id="TIGR00358">
    <property type="entry name" value="3_prime_RNase"/>
    <property type="match status" value="1"/>
</dbReference>
<dbReference type="GO" id="GO:0006402">
    <property type="term" value="P:mRNA catabolic process"/>
    <property type="evidence" value="ECO:0007669"/>
    <property type="project" value="TreeGrafter"/>
</dbReference>
<dbReference type="AlphaFoldDB" id="A0A173T9Y5"/>
<evidence type="ECO:0000313" key="12">
    <source>
        <dbReference type="Proteomes" id="UP000095591"/>
    </source>
</evidence>
<name>A0A173T9Y5_PARDI</name>
<feature type="domain" description="S1 motif" evidence="10">
    <location>
        <begin position="646"/>
        <end position="727"/>
    </location>
</feature>
<dbReference type="InterPro" id="IPR022966">
    <property type="entry name" value="RNase_II/R_CS"/>
</dbReference>
<comment type="similarity">
    <text evidence="8">Belongs to the RNR ribonuclease family. RNase R subfamily.</text>
</comment>
<evidence type="ECO:0000256" key="3">
    <source>
        <dbReference type="ARBA" id="ARBA00022490"/>
    </source>
</evidence>
<feature type="region of interest" description="Disordered" evidence="9">
    <location>
        <begin position="1"/>
        <end position="28"/>
    </location>
</feature>
<keyword evidence="3 8" id="KW-0963">Cytoplasm</keyword>
<dbReference type="PANTHER" id="PTHR23355:SF9">
    <property type="entry name" value="DIS3-LIKE EXONUCLEASE 2"/>
    <property type="match status" value="1"/>
</dbReference>
<reference evidence="11 12" key="1">
    <citation type="submission" date="2015-09" db="EMBL/GenBank/DDBJ databases">
        <authorList>
            <consortium name="Pathogen Informatics"/>
        </authorList>
    </citation>
    <scope>NUCLEOTIDE SEQUENCE [LARGE SCALE GENOMIC DNA]</scope>
    <source>
        <strain evidence="11 12">2789STDY5608872</strain>
    </source>
</reference>
<dbReference type="Pfam" id="PF00575">
    <property type="entry name" value="S1"/>
    <property type="match status" value="1"/>
</dbReference>
<evidence type="ECO:0000256" key="8">
    <source>
        <dbReference type="HAMAP-Rule" id="MF_01895"/>
    </source>
</evidence>
<accession>A0A173T9Y5</accession>
<evidence type="ECO:0000313" key="11">
    <source>
        <dbReference type="EMBL" id="CUM98946.1"/>
    </source>
</evidence>
<comment type="subcellular location">
    <subcellularLocation>
        <location evidence="2 8">Cytoplasm</location>
    </subcellularLocation>
</comment>
<evidence type="ECO:0000256" key="4">
    <source>
        <dbReference type="ARBA" id="ARBA00022722"/>
    </source>
</evidence>
<dbReference type="GO" id="GO:0005829">
    <property type="term" value="C:cytosol"/>
    <property type="evidence" value="ECO:0007669"/>
    <property type="project" value="TreeGrafter"/>
</dbReference>
<comment type="function">
    <text evidence="8">3'-5' exoribonuclease that releases 5'-nucleoside monophosphates and is involved in maturation of structured RNAs.</text>
</comment>
<dbReference type="HAMAP" id="MF_01895">
    <property type="entry name" value="RNase_R"/>
    <property type="match status" value="1"/>
</dbReference>
<comment type="catalytic activity">
    <reaction evidence="1 8">
        <text>Exonucleolytic cleavage in the 3'- to 5'-direction to yield nucleoside 5'-phosphates.</text>
        <dbReference type="EC" id="3.1.13.1"/>
    </reaction>
</comment>
<dbReference type="PANTHER" id="PTHR23355">
    <property type="entry name" value="RIBONUCLEASE"/>
    <property type="match status" value="1"/>
</dbReference>
<dbReference type="FunFam" id="2.40.50.140:FF:000227">
    <property type="entry name" value="Ribonuclease R"/>
    <property type="match status" value="1"/>
</dbReference>
<dbReference type="PROSITE" id="PS01175">
    <property type="entry name" value="RIBONUCLEASE_II"/>
    <property type="match status" value="1"/>
</dbReference>
<dbReference type="InterPro" id="IPR011805">
    <property type="entry name" value="RNase_R"/>
</dbReference>
<evidence type="ECO:0000259" key="10">
    <source>
        <dbReference type="PROSITE" id="PS50126"/>
    </source>
</evidence>
<gene>
    <name evidence="8 11" type="primary">rnr</name>
    <name evidence="11" type="ORF">ERS852429_01460</name>
</gene>
<dbReference type="SMART" id="SM00955">
    <property type="entry name" value="RNB"/>
    <property type="match status" value="1"/>
</dbReference>
<dbReference type="InterPro" id="IPR001900">
    <property type="entry name" value="RNase_II/R"/>
</dbReference>
<keyword evidence="4 8" id="KW-0540">Nuclease</keyword>